<feature type="region of interest" description="Disordered" evidence="1">
    <location>
        <begin position="443"/>
        <end position="500"/>
    </location>
</feature>
<gene>
    <name evidence="2" type="ORF">F7725_022984</name>
</gene>
<evidence type="ECO:0000313" key="2">
    <source>
        <dbReference type="EMBL" id="KAF3854929.1"/>
    </source>
</evidence>
<sequence>MGSRLASCRLASHCWYCCMSVRPGPPGCLGLRVLHMVPYRRPEGFYFEGQKQNPALTHACAVVRAAQAGREKMKRKRLDSERGERHMEAVLKNLSSTAELLAVAARSSAVEQWDKQTLSRAFHWARYCEHLFSRFHNNTTIKRVMEKQLELTNESLRAVFPGYTDICFSDLFQCQHLLLMGLLKNPDLPISIMKILFDTASPVNNQQSDYQDVTGFCSHIIQCKSACKVLSPLTDLSGADAEVQGAVLIERLEDLLSGGGEASCTEHIVNSFLQEGEGASGHFCLVIAAALLTRKNSAAAQTASQDCLLDWLQKEQNVLQQMCSALPTTLIIDLAKRHLKCRDAYCDVLKKWASSMEYSMSEGEWVQANTNRTVSFQRLTEHFLALFAACPSLREDVEKELNVLNISDGDFDSCDLTANSHISELAGVSEHLCGEGSVSQIRRRQSKLHNSRVADSGLESRPPRGGNTNTTTARLTRHESNSRSDRQGSLKGEGQMWGNKAEQKKVELQLVDYENNHEMPFHNSKDIPAAVWRERCVHVGLQTGEERRDQEDNCKQAESQGRSATPSSNTHSGWASSRYSPPGAKLHLPH</sequence>
<dbReference type="EMBL" id="JAAKFY010000007">
    <property type="protein sequence ID" value="KAF3854929.1"/>
    <property type="molecule type" value="Genomic_DNA"/>
</dbReference>
<accession>A0A7J5Z1J8</accession>
<dbReference type="OrthoDB" id="6429998at2759"/>
<keyword evidence="3" id="KW-1185">Reference proteome</keyword>
<feature type="compositionally biased region" description="Basic and acidic residues" evidence="1">
    <location>
        <begin position="544"/>
        <end position="555"/>
    </location>
</feature>
<name>A0A7J5Z1J8_DISMA</name>
<evidence type="ECO:0000256" key="1">
    <source>
        <dbReference type="SAM" id="MobiDB-lite"/>
    </source>
</evidence>
<organism evidence="2 3">
    <name type="scientific">Dissostichus mawsoni</name>
    <name type="common">Antarctic cod</name>
    <dbReference type="NCBI Taxonomy" id="36200"/>
    <lineage>
        <taxon>Eukaryota</taxon>
        <taxon>Metazoa</taxon>
        <taxon>Chordata</taxon>
        <taxon>Craniata</taxon>
        <taxon>Vertebrata</taxon>
        <taxon>Euteleostomi</taxon>
        <taxon>Actinopterygii</taxon>
        <taxon>Neopterygii</taxon>
        <taxon>Teleostei</taxon>
        <taxon>Neoteleostei</taxon>
        <taxon>Acanthomorphata</taxon>
        <taxon>Eupercaria</taxon>
        <taxon>Perciformes</taxon>
        <taxon>Notothenioidei</taxon>
        <taxon>Nototheniidae</taxon>
        <taxon>Dissostichus</taxon>
    </lineage>
</organism>
<protein>
    <recommendedName>
        <fullName evidence="4">Fanconi anemia group F protein</fullName>
    </recommendedName>
</protein>
<feature type="compositionally biased region" description="Polar residues" evidence="1">
    <location>
        <begin position="556"/>
        <end position="579"/>
    </location>
</feature>
<dbReference type="PANTHER" id="PTHR14449">
    <property type="entry name" value="FANCONI ANEMIA GROUP F PROTEIN FANCF"/>
    <property type="match status" value="1"/>
</dbReference>
<dbReference type="InterPro" id="IPR035428">
    <property type="entry name" value="FANCF"/>
</dbReference>
<dbReference type="AlphaFoldDB" id="A0A7J5Z1J8"/>
<dbReference type="Proteomes" id="UP000518266">
    <property type="component" value="Unassembled WGS sequence"/>
</dbReference>
<dbReference type="Pfam" id="PF11107">
    <property type="entry name" value="FANCF"/>
    <property type="match status" value="1"/>
</dbReference>
<dbReference type="PANTHER" id="PTHR14449:SF2">
    <property type="entry name" value="FANCONI ANEMIA GROUP F PROTEIN"/>
    <property type="match status" value="1"/>
</dbReference>
<feature type="compositionally biased region" description="Basic and acidic residues" evidence="1">
    <location>
        <begin position="476"/>
        <end position="488"/>
    </location>
</feature>
<comment type="caution">
    <text evidence="2">The sequence shown here is derived from an EMBL/GenBank/DDBJ whole genome shotgun (WGS) entry which is preliminary data.</text>
</comment>
<dbReference type="GO" id="GO:0036297">
    <property type="term" value="P:interstrand cross-link repair"/>
    <property type="evidence" value="ECO:0007669"/>
    <property type="project" value="InterPro"/>
</dbReference>
<proteinExistence type="predicted"/>
<dbReference type="InterPro" id="IPR038505">
    <property type="entry name" value="FANCF_C_sf"/>
</dbReference>
<evidence type="ECO:0000313" key="3">
    <source>
        <dbReference type="Proteomes" id="UP000518266"/>
    </source>
</evidence>
<feature type="region of interest" description="Disordered" evidence="1">
    <location>
        <begin position="543"/>
        <end position="590"/>
    </location>
</feature>
<dbReference type="Gene3D" id="1.25.40.490">
    <property type="match status" value="1"/>
</dbReference>
<reference evidence="2 3" key="1">
    <citation type="submission" date="2020-03" db="EMBL/GenBank/DDBJ databases">
        <title>Dissostichus mawsoni Genome sequencing and assembly.</title>
        <authorList>
            <person name="Park H."/>
        </authorList>
    </citation>
    <scope>NUCLEOTIDE SEQUENCE [LARGE SCALE GENOMIC DNA]</scope>
    <source>
        <strain evidence="2">DM0001</strain>
        <tissue evidence="2">Muscle</tissue>
    </source>
</reference>
<evidence type="ECO:0008006" key="4">
    <source>
        <dbReference type="Google" id="ProtNLM"/>
    </source>
</evidence>
<dbReference type="GO" id="GO:0043240">
    <property type="term" value="C:Fanconi anaemia nuclear complex"/>
    <property type="evidence" value="ECO:0007669"/>
    <property type="project" value="InterPro"/>
</dbReference>